<proteinExistence type="predicted"/>
<reference evidence="2" key="1">
    <citation type="submission" date="2012-11" db="EMBL/GenBank/DDBJ databases">
        <title>Permanent draft genomes of Rhodopirellula europaea strain SH398 and 6C.</title>
        <authorList>
            <person name="Richter M."/>
            <person name="Richter-Heitmann T."/>
            <person name="Frank C."/>
            <person name="Harder J."/>
            <person name="Glockner F.O."/>
        </authorList>
    </citation>
    <scope>NUCLEOTIDE SEQUENCE</scope>
    <source>
        <strain evidence="2">6C</strain>
    </source>
</reference>
<protein>
    <submittedName>
        <fullName evidence="2">Formylglycine-generating sulfatase enzyme</fullName>
    </submittedName>
</protein>
<dbReference type="InterPro" id="IPR016187">
    <property type="entry name" value="CTDL_fold"/>
</dbReference>
<dbReference type="Gene3D" id="3.90.1580.10">
    <property type="entry name" value="paralog of FGE (formylglycine-generating enzyme)"/>
    <property type="match status" value="1"/>
</dbReference>
<dbReference type="PANTHER" id="PTHR23150:SF19">
    <property type="entry name" value="FORMYLGLYCINE-GENERATING ENZYME"/>
    <property type="match status" value="1"/>
</dbReference>
<sequence length="497" mass="55626">MLPDIQDKNLMILNRESVFFAPLALCLILLITMPVPSLAQEVEQARRSSPEPPLPTEIRNSIGMRFMLLPAGSFRMGDPSGKGDEDERPVHQVELGSTYYMGAFEVTQRQYEQLMERNPSQWKGKDQPVDNVSWRDATAFCNLLSRLPEEKTAGRVYRLPTEAEWEYACRAGTQTHFNCGDDPKAFAKAAWFKQNSQNQTHPVGTKAPNAWGLHDMHGNVWEWCQDWYGNYSDSRMKNPQGPSSGSKRVLRGGAFGSSPVVCRSESRHRFPPEAATDFIGIGFRVVIDSASSSNTNDRIEKLLERAEKGDVRAQFDLGLLYEEGEFVPQSTSTAVAWYRKAEEQGLVAAKYKLGVHAMWDPPNPQTFADGIKWIQEAAKQGDPDAQQRVAMWHYTGLNVPSDHGKSVLKDLELAKAWSMKAAKQGNVSAMGTLGLMHFYGEGGPKDYVTAYAWLTPPSVAGNQDSMELREKVKGFLTPDELLAAEKLGHEFTRQFKQ</sequence>
<evidence type="ECO:0000313" key="2">
    <source>
        <dbReference type="EMBL" id="EMB15514.1"/>
    </source>
</evidence>
<dbReference type="Pfam" id="PF03781">
    <property type="entry name" value="FGE-sulfatase"/>
    <property type="match status" value="1"/>
</dbReference>
<dbReference type="AlphaFoldDB" id="M2AZY6"/>
<keyword evidence="3" id="KW-1185">Reference proteome</keyword>
<evidence type="ECO:0000259" key="1">
    <source>
        <dbReference type="Pfam" id="PF03781"/>
    </source>
</evidence>
<gene>
    <name evidence="2" type="ORF">RE6C_03763</name>
</gene>
<dbReference type="InterPro" id="IPR042095">
    <property type="entry name" value="SUMF_sf"/>
</dbReference>
<dbReference type="Gene3D" id="1.25.40.10">
    <property type="entry name" value="Tetratricopeptide repeat domain"/>
    <property type="match status" value="2"/>
</dbReference>
<reference evidence="2" key="2">
    <citation type="journal article" date="2013" name="Mar. Genomics">
        <title>Expression of sulfatases in Rhodopirellula baltica and the diversity of sulfatases in the genus Rhodopirellula.</title>
        <authorList>
            <person name="Wegner C.E."/>
            <person name="Richter-Heitmann T."/>
            <person name="Klindworth A."/>
            <person name="Klockow C."/>
            <person name="Richter M."/>
            <person name="Achstetter T."/>
            <person name="Glockner F.O."/>
            <person name="Harder J."/>
        </authorList>
    </citation>
    <scope>NUCLEOTIDE SEQUENCE [LARGE SCALE GENOMIC DNA]</scope>
    <source>
        <strain evidence="2">6C</strain>
    </source>
</reference>
<comment type="caution">
    <text evidence="2">The sequence shown here is derived from an EMBL/GenBank/DDBJ whole genome shotgun (WGS) entry which is preliminary data.</text>
</comment>
<evidence type="ECO:0000313" key="3">
    <source>
        <dbReference type="Proteomes" id="UP000011529"/>
    </source>
</evidence>
<dbReference type="SUPFAM" id="SSF56436">
    <property type="entry name" value="C-type lectin-like"/>
    <property type="match status" value="1"/>
</dbReference>
<dbReference type="PANTHER" id="PTHR23150">
    <property type="entry name" value="SULFATASE MODIFYING FACTOR 1, 2"/>
    <property type="match status" value="1"/>
</dbReference>
<feature type="domain" description="Sulfatase-modifying factor enzyme-like" evidence="1">
    <location>
        <begin position="67"/>
        <end position="286"/>
    </location>
</feature>
<organism evidence="2 3">
    <name type="scientific">Rhodopirellula europaea 6C</name>
    <dbReference type="NCBI Taxonomy" id="1263867"/>
    <lineage>
        <taxon>Bacteria</taxon>
        <taxon>Pseudomonadati</taxon>
        <taxon>Planctomycetota</taxon>
        <taxon>Planctomycetia</taxon>
        <taxon>Pirellulales</taxon>
        <taxon>Pirellulaceae</taxon>
        <taxon>Rhodopirellula</taxon>
    </lineage>
</organism>
<dbReference type="InterPro" id="IPR005532">
    <property type="entry name" value="SUMF_dom"/>
</dbReference>
<dbReference type="InterPro" id="IPR006597">
    <property type="entry name" value="Sel1-like"/>
</dbReference>
<dbReference type="InterPro" id="IPR051043">
    <property type="entry name" value="Sulfatase_Mod_Factor_Kinase"/>
</dbReference>
<accession>M2AZY6</accession>
<dbReference type="Proteomes" id="UP000011529">
    <property type="component" value="Unassembled WGS sequence"/>
</dbReference>
<name>M2AZY6_9BACT</name>
<dbReference type="PATRIC" id="fig|1263867.3.peg.4021"/>
<dbReference type="SUPFAM" id="SSF81901">
    <property type="entry name" value="HCP-like"/>
    <property type="match status" value="1"/>
</dbReference>
<dbReference type="GO" id="GO:0120147">
    <property type="term" value="F:formylglycine-generating oxidase activity"/>
    <property type="evidence" value="ECO:0007669"/>
    <property type="project" value="TreeGrafter"/>
</dbReference>
<dbReference type="InterPro" id="IPR011990">
    <property type="entry name" value="TPR-like_helical_dom_sf"/>
</dbReference>
<dbReference type="Pfam" id="PF08238">
    <property type="entry name" value="Sel1"/>
    <property type="match status" value="4"/>
</dbReference>
<dbReference type="SMART" id="SM00671">
    <property type="entry name" value="SEL1"/>
    <property type="match status" value="4"/>
</dbReference>
<dbReference type="EMBL" id="ANMO01000170">
    <property type="protein sequence ID" value="EMB15514.1"/>
    <property type="molecule type" value="Genomic_DNA"/>
</dbReference>